<evidence type="ECO:0000313" key="9">
    <source>
        <dbReference type="WBParaSite" id="SBAD_0000383901-mRNA-1"/>
    </source>
</evidence>
<proteinExistence type="inferred from homology"/>
<dbReference type="OrthoDB" id="185618at2759"/>
<dbReference type="Gene3D" id="2.60.200.30">
    <property type="entry name" value="Probable inorganic polyphosphate/atp-NAD kinase, domain 2"/>
    <property type="match status" value="1"/>
</dbReference>
<reference evidence="7 8" key="2">
    <citation type="submission" date="2018-11" db="EMBL/GenBank/DDBJ databases">
        <authorList>
            <consortium name="Pathogen Informatics"/>
        </authorList>
    </citation>
    <scope>NUCLEOTIDE SEQUENCE [LARGE SCALE GENOMIC DNA]</scope>
</reference>
<dbReference type="EC" id="2.7.1.23" evidence="2"/>
<organism evidence="9">
    <name type="scientific">Soboliphyme baturini</name>
    <dbReference type="NCBI Taxonomy" id="241478"/>
    <lineage>
        <taxon>Eukaryota</taxon>
        <taxon>Metazoa</taxon>
        <taxon>Ecdysozoa</taxon>
        <taxon>Nematoda</taxon>
        <taxon>Enoplea</taxon>
        <taxon>Dorylaimia</taxon>
        <taxon>Dioctophymatida</taxon>
        <taxon>Dioctophymatoidea</taxon>
        <taxon>Soboliphymatidae</taxon>
        <taxon>Soboliphyme</taxon>
    </lineage>
</organism>
<dbReference type="GO" id="GO:0005739">
    <property type="term" value="C:mitochondrion"/>
    <property type="evidence" value="ECO:0007669"/>
    <property type="project" value="TreeGrafter"/>
</dbReference>
<evidence type="ECO:0000256" key="3">
    <source>
        <dbReference type="ARBA" id="ARBA00022679"/>
    </source>
</evidence>
<gene>
    <name evidence="7" type="ORF">SBAD_LOCUS3671</name>
</gene>
<evidence type="ECO:0000256" key="2">
    <source>
        <dbReference type="ARBA" id="ARBA00012120"/>
    </source>
</evidence>
<accession>A0A183IJ75</accession>
<keyword evidence="8" id="KW-1185">Reference proteome</keyword>
<dbReference type="PANTHER" id="PTHR13158">
    <property type="match status" value="1"/>
</dbReference>
<dbReference type="GO" id="GO:0019674">
    <property type="term" value="P:NAD+ metabolic process"/>
    <property type="evidence" value="ECO:0007669"/>
    <property type="project" value="InterPro"/>
</dbReference>
<keyword evidence="3" id="KW-0808">Transferase</keyword>
<evidence type="ECO:0000256" key="1">
    <source>
        <dbReference type="ARBA" id="ARBA00010995"/>
    </source>
</evidence>
<evidence type="ECO:0000256" key="4">
    <source>
        <dbReference type="ARBA" id="ARBA00022777"/>
    </source>
</evidence>
<dbReference type="InterPro" id="IPR017437">
    <property type="entry name" value="ATP-NAD_kinase_PpnK-typ_C"/>
</dbReference>
<dbReference type="SUPFAM" id="SSF111331">
    <property type="entry name" value="NAD kinase/diacylglycerol kinase-like"/>
    <property type="match status" value="1"/>
</dbReference>
<evidence type="ECO:0000313" key="7">
    <source>
        <dbReference type="EMBL" id="VDP01995.1"/>
    </source>
</evidence>
<dbReference type="InterPro" id="IPR002504">
    <property type="entry name" value="NADK"/>
</dbReference>
<reference evidence="9" key="1">
    <citation type="submission" date="2016-06" db="UniProtKB">
        <authorList>
            <consortium name="WormBaseParasite"/>
        </authorList>
    </citation>
    <scope>IDENTIFICATION</scope>
</reference>
<dbReference type="PANTHER" id="PTHR13158:SF5">
    <property type="entry name" value="NAD KINASE 2, MITOCHONDRIAL"/>
    <property type="match status" value="1"/>
</dbReference>
<dbReference type="InterPro" id="IPR017438">
    <property type="entry name" value="ATP-NAD_kinase_N"/>
</dbReference>
<keyword evidence="4" id="KW-0418">Kinase</keyword>
<comment type="similarity">
    <text evidence="1">Belongs to the NAD kinase family.</text>
</comment>
<keyword evidence="6" id="KW-0520">NAD</keyword>
<keyword evidence="5" id="KW-0521">NADP</keyword>
<evidence type="ECO:0000256" key="6">
    <source>
        <dbReference type="ARBA" id="ARBA00023027"/>
    </source>
</evidence>
<protein>
    <recommendedName>
        <fullName evidence="2">NAD(+) kinase</fullName>
        <ecNumber evidence="2">2.7.1.23</ecNumber>
    </recommendedName>
</protein>
<dbReference type="InterPro" id="IPR016064">
    <property type="entry name" value="NAD/diacylglycerol_kinase_sf"/>
</dbReference>
<evidence type="ECO:0000313" key="8">
    <source>
        <dbReference type="Proteomes" id="UP000270296"/>
    </source>
</evidence>
<dbReference type="Proteomes" id="UP000270296">
    <property type="component" value="Unassembled WGS sequence"/>
</dbReference>
<dbReference type="EMBL" id="UZAM01007882">
    <property type="protein sequence ID" value="VDP01995.1"/>
    <property type="molecule type" value="Genomic_DNA"/>
</dbReference>
<dbReference type="AlphaFoldDB" id="A0A183IJ75"/>
<dbReference type="GO" id="GO:0003951">
    <property type="term" value="F:NAD+ kinase activity"/>
    <property type="evidence" value="ECO:0007669"/>
    <property type="project" value="UniProtKB-EC"/>
</dbReference>
<dbReference type="Gene3D" id="3.40.50.10330">
    <property type="entry name" value="Probable inorganic polyphosphate/atp-NAD kinase, domain 1"/>
    <property type="match status" value="1"/>
</dbReference>
<evidence type="ECO:0000256" key="5">
    <source>
        <dbReference type="ARBA" id="ARBA00022857"/>
    </source>
</evidence>
<dbReference type="Pfam" id="PF01513">
    <property type="entry name" value="NAD_kinase"/>
    <property type="match status" value="1"/>
</dbReference>
<sequence>MRFARNTVLIDIPVYVFLQLRERGSDYDRLKERHDVHHHFLGLICDELAKRNIDYKVCQRWDYTPEAINWADAVFAAGGDGTFLLAASRIRSQSKPLIGVNTDPSSSEGFLCLTKKLSEQFLFDAFERLFNGEFKWLWRQRIRVTLTGQNAYDAPMELHDQQLMYPEYRWAEHVREQEDARFRSHVLKPATDCSSLDMSNREEVFLSSELDGLVEPSNVLPFLALNDVYIGESLSSRVSYYELQIDSGPMVKQKSSGITLCTGTGSTSWYFNINKMTEQCLKDLLHIGM</sequence>
<dbReference type="GO" id="GO:0006741">
    <property type="term" value="P:NADP+ biosynthetic process"/>
    <property type="evidence" value="ECO:0007669"/>
    <property type="project" value="InterPro"/>
</dbReference>
<name>A0A183IJ75_9BILA</name>
<dbReference type="WBParaSite" id="SBAD_0000383901-mRNA-1">
    <property type="protein sequence ID" value="SBAD_0000383901-mRNA-1"/>
    <property type="gene ID" value="SBAD_0000383901"/>
</dbReference>